<dbReference type="GO" id="GO:0016491">
    <property type="term" value="F:oxidoreductase activity"/>
    <property type="evidence" value="ECO:0007669"/>
    <property type="project" value="UniProtKB-KW"/>
</dbReference>
<evidence type="ECO:0000256" key="3">
    <source>
        <dbReference type="ARBA" id="ARBA00022827"/>
    </source>
</evidence>
<protein>
    <submittedName>
        <fullName evidence="7">Succinate dehydrogenase/fumarate reductase, flavoprotein subunit</fullName>
    </submittedName>
</protein>
<accession>A0A1H8F3W4</accession>
<dbReference type="GO" id="GO:0008202">
    <property type="term" value="P:steroid metabolic process"/>
    <property type="evidence" value="ECO:0007669"/>
    <property type="project" value="UniProtKB-ARBA"/>
</dbReference>
<dbReference type="InterPro" id="IPR050315">
    <property type="entry name" value="FAD-oxidoreductase_2"/>
</dbReference>
<reference evidence="7 8" key="1">
    <citation type="submission" date="2016-10" db="EMBL/GenBank/DDBJ databases">
        <authorList>
            <person name="de Groot N.N."/>
        </authorList>
    </citation>
    <scope>NUCLEOTIDE SEQUENCE [LARGE SCALE GENOMIC DNA]</scope>
    <source>
        <strain evidence="7 8">DSM 8512</strain>
    </source>
</reference>
<dbReference type="EMBL" id="FODE01000003">
    <property type="protein sequence ID" value="SEN26443.1"/>
    <property type="molecule type" value="Genomic_DNA"/>
</dbReference>
<name>A0A1H8F3W4_9RHOB</name>
<dbReference type="RefSeq" id="WP_244519107.1">
    <property type="nucleotide sequence ID" value="NZ_CP067125.1"/>
</dbReference>
<dbReference type="PANTHER" id="PTHR43400:SF10">
    <property type="entry name" value="3-OXOSTEROID 1-DEHYDROGENASE"/>
    <property type="match status" value="1"/>
</dbReference>
<keyword evidence="2" id="KW-0285">Flavoprotein</keyword>
<sequence>MNVAAQMDETVDVVVVGSGAAGLAAAITAAHHGLSVTVLEKHPRFGGTSAWSGGWLWIPRNPLAREAGIEEPPDLIRTYLRAVLGNNHDSDRIEAFLQAGPLMVGFLRDLGMEWRDGNAVPDMLGDLPGAGTGGRSVTVAPFDGRRLGRDLHRLRRPKRETTFMGMGIASGADLGHFLQVTRSVASFWHVSRRFLRHLLDSAWHGRGMHLVNGNALVARLAAIAFAQGVEIRTSTPASGLLRQDGRVGGVMLPDGRRIHARRGVVLAAGGYPADPARRRTSFPHAPTGQEHWTAAPPENTGDGLALGESVGGRIDAALLHPASWAPVSLVPCRNRPPGHFPHLIERAKPGIIAVTADGRRFANEADGYHQFIGRLLQVTPQGQRPVCWLIADHRFVRRYGLGHAKPAPVPLWPSIRSGYLKRGRTLRDLATACGIDPVGLEATIAAYNEHAQHGRDPAFGRGETPYNRAGGDAGHGPNPCVAPIGDGPFYAVEVVPGSLGTFAGLAVDARARVLDGAEAPIAGLYAVGTDAASVMGGTYPAGGINLGPGMSFGFLAGRDLAGLPALTGQHAEQEMTA</sequence>
<dbReference type="InterPro" id="IPR036188">
    <property type="entry name" value="FAD/NAD-bd_sf"/>
</dbReference>
<dbReference type="InterPro" id="IPR003953">
    <property type="entry name" value="FAD-dep_OxRdtase_2_FAD-bd"/>
</dbReference>
<evidence type="ECO:0000256" key="5">
    <source>
        <dbReference type="SAM" id="MobiDB-lite"/>
    </source>
</evidence>
<keyword evidence="3" id="KW-0274">FAD</keyword>
<dbReference type="NCBIfam" id="NF004789">
    <property type="entry name" value="PRK06134.1"/>
    <property type="match status" value="1"/>
</dbReference>
<keyword evidence="4" id="KW-0560">Oxidoreductase</keyword>
<dbReference type="InterPro" id="IPR027477">
    <property type="entry name" value="Succ_DH/fumarate_Rdtase_cat_sf"/>
</dbReference>
<dbReference type="PANTHER" id="PTHR43400">
    <property type="entry name" value="FUMARATE REDUCTASE"/>
    <property type="match status" value="1"/>
</dbReference>
<feature type="region of interest" description="Disordered" evidence="5">
    <location>
        <begin position="276"/>
        <end position="306"/>
    </location>
</feature>
<dbReference type="Pfam" id="PF00890">
    <property type="entry name" value="FAD_binding_2"/>
    <property type="match status" value="1"/>
</dbReference>
<dbReference type="PRINTS" id="PR00411">
    <property type="entry name" value="PNDRDTASEI"/>
</dbReference>
<proteinExistence type="predicted"/>
<dbReference type="SUPFAM" id="SSF56425">
    <property type="entry name" value="Succinate dehydrogenase/fumarate reductase flavoprotein, catalytic domain"/>
    <property type="match status" value="1"/>
</dbReference>
<comment type="cofactor">
    <cofactor evidence="1">
        <name>FAD</name>
        <dbReference type="ChEBI" id="CHEBI:57692"/>
    </cofactor>
</comment>
<gene>
    <name evidence="7" type="ORF">SAMN04489859_1003145</name>
</gene>
<dbReference type="AlphaFoldDB" id="A0A1H8F3W4"/>
<evidence type="ECO:0000313" key="7">
    <source>
        <dbReference type="EMBL" id="SEN26443.1"/>
    </source>
</evidence>
<evidence type="ECO:0000256" key="1">
    <source>
        <dbReference type="ARBA" id="ARBA00001974"/>
    </source>
</evidence>
<keyword evidence="8" id="KW-1185">Reference proteome</keyword>
<feature type="domain" description="FAD-dependent oxidoreductase 2 FAD-binding" evidence="6">
    <location>
        <begin position="12"/>
        <end position="546"/>
    </location>
</feature>
<evidence type="ECO:0000313" key="8">
    <source>
        <dbReference type="Proteomes" id="UP000199054"/>
    </source>
</evidence>
<dbReference type="STRING" id="34002.SAMN04489859_1003145"/>
<evidence type="ECO:0000256" key="2">
    <source>
        <dbReference type="ARBA" id="ARBA00022630"/>
    </source>
</evidence>
<evidence type="ECO:0000259" key="6">
    <source>
        <dbReference type="Pfam" id="PF00890"/>
    </source>
</evidence>
<dbReference type="SUPFAM" id="SSF51905">
    <property type="entry name" value="FAD/NAD(P)-binding domain"/>
    <property type="match status" value="1"/>
</dbReference>
<dbReference type="Proteomes" id="UP000199054">
    <property type="component" value="Unassembled WGS sequence"/>
</dbReference>
<dbReference type="Gene3D" id="3.50.50.60">
    <property type="entry name" value="FAD/NAD(P)-binding domain"/>
    <property type="match status" value="2"/>
</dbReference>
<organism evidence="7 8">
    <name type="scientific">Paracoccus alcaliphilus</name>
    <dbReference type="NCBI Taxonomy" id="34002"/>
    <lineage>
        <taxon>Bacteria</taxon>
        <taxon>Pseudomonadati</taxon>
        <taxon>Pseudomonadota</taxon>
        <taxon>Alphaproteobacteria</taxon>
        <taxon>Rhodobacterales</taxon>
        <taxon>Paracoccaceae</taxon>
        <taxon>Paracoccus</taxon>
    </lineage>
</organism>
<evidence type="ECO:0000256" key="4">
    <source>
        <dbReference type="ARBA" id="ARBA00023002"/>
    </source>
</evidence>